<comment type="caution">
    <text evidence="11">The sequence shown here is derived from an EMBL/GenBank/DDBJ whole genome shotgun (WGS) entry which is preliminary data.</text>
</comment>
<keyword evidence="7" id="KW-0175">Coiled coil</keyword>
<dbReference type="PANTHER" id="PTHR42878">
    <property type="entry name" value="TWO-COMPONENT HISTIDINE KINASE"/>
    <property type="match status" value="1"/>
</dbReference>
<dbReference type="SMART" id="SM00387">
    <property type="entry name" value="HATPase_c"/>
    <property type="match status" value="1"/>
</dbReference>
<dbReference type="InterPro" id="IPR004358">
    <property type="entry name" value="Sig_transdc_His_kin-like_C"/>
</dbReference>
<evidence type="ECO:0000259" key="10">
    <source>
        <dbReference type="PROSITE" id="PS50112"/>
    </source>
</evidence>
<keyword evidence="3" id="KW-0597">Phosphoprotein</keyword>
<dbReference type="GO" id="GO:0030295">
    <property type="term" value="F:protein kinase activator activity"/>
    <property type="evidence" value="ECO:0007669"/>
    <property type="project" value="TreeGrafter"/>
</dbReference>
<dbReference type="GO" id="GO:0000155">
    <property type="term" value="F:phosphorelay sensor kinase activity"/>
    <property type="evidence" value="ECO:0007669"/>
    <property type="project" value="InterPro"/>
</dbReference>
<feature type="transmembrane region" description="Helical" evidence="8">
    <location>
        <begin position="111"/>
        <end position="132"/>
    </location>
</feature>
<keyword evidence="8" id="KW-1133">Transmembrane helix</keyword>
<feature type="domain" description="PAS" evidence="10">
    <location>
        <begin position="558"/>
        <end position="603"/>
    </location>
</feature>
<feature type="domain" description="PAS" evidence="10">
    <location>
        <begin position="682"/>
        <end position="739"/>
    </location>
</feature>
<dbReference type="InterPro" id="IPR003661">
    <property type="entry name" value="HisK_dim/P_dom"/>
</dbReference>
<feature type="transmembrane region" description="Helical" evidence="8">
    <location>
        <begin position="46"/>
        <end position="76"/>
    </location>
</feature>
<dbReference type="Pfam" id="PF02518">
    <property type="entry name" value="HATPase_c"/>
    <property type="match status" value="1"/>
</dbReference>
<evidence type="ECO:0000256" key="4">
    <source>
        <dbReference type="ARBA" id="ARBA00022679"/>
    </source>
</evidence>
<evidence type="ECO:0000256" key="3">
    <source>
        <dbReference type="ARBA" id="ARBA00022553"/>
    </source>
</evidence>
<dbReference type="GO" id="GO:0016020">
    <property type="term" value="C:membrane"/>
    <property type="evidence" value="ECO:0007669"/>
    <property type="project" value="UniProtKB-SubCell"/>
</dbReference>
<keyword evidence="6 8" id="KW-0472">Membrane</keyword>
<dbReference type="GO" id="GO:0000156">
    <property type="term" value="F:phosphorelay response regulator activity"/>
    <property type="evidence" value="ECO:0007669"/>
    <property type="project" value="TreeGrafter"/>
</dbReference>
<reference evidence="11 12" key="1">
    <citation type="submission" date="2021-05" db="EMBL/GenBank/DDBJ databases">
        <title>The draft genome of Geobacter pelophilus DSM 12255.</title>
        <authorList>
            <person name="Xu Z."/>
            <person name="Masuda Y."/>
            <person name="Itoh H."/>
            <person name="Senoo K."/>
        </authorList>
    </citation>
    <scope>NUCLEOTIDE SEQUENCE [LARGE SCALE GENOMIC DNA]</scope>
    <source>
        <strain evidence="11 12">DSM 12255</strain>
    </source>
</reference>
<dbReference type="SUPFAM" id="SSF55874">
    <property type="entry name" value="ATPase domain of HSP90 chaperone/DNA topoisomerase II/histidine kinase"/>
    <property type="match status" value="1"/>
</dbReference>
<dbReference type="AlphaFoldDB" id="A0AAW4LBR7"/>
<feature type="transmembrane region" description="Helical" evidence="8">
    <location>
        <begin position="82"/>
        <end position="99"/>
    </location>
</feature>
<name>A0AAW4LBR7_9BACT</name>
<dbReference type="InterPro" id="IPR036097">
    <property type="entry name" value="HisK_dim/P_sf"/>
</dbReference>
<dbReference type="Gene3D" id="1.10.287.130">
    <property type="match status" value="1"/>
</dbReference>
<evidence type="ECO:0000256" key="1">
    <source>
        <dbReference type="ARBA" id="ARBA00000085"/>
    </source>
</evidence>
<evidence type="ECO:0000256" key="7">
    <source>
        <dbReference type="SAM" id="Coils"/>
    </source>
</evidence>
<dbReference type="Gene3D" id="3.30.565.10">
    <property type="entry name" value="Histidine kinase-like ATPase, C-terminal domain"/>
    <property type="match status" value="1"/>
</dbReference>
<dbReference type="InterPro" id="IPR000014">
    <property type="entry name" value="PAS"/>
</dbReference>
<dbReference type="Gene3D" id="3.30.450.20">
    <property type="entry name" value="PAS domain"/>
    <property type="match status" value="3"/>
</dbReference>
<dbReference type="SMART" id="SM00091">
    <property type="entry name" value="PAS"/>
    <property type="match status" value="2"/>
</dbReference>
<dbReference type="FunFam" id="3.30.565.10:FF:000006">
    <property type="entry name" value="Sensor histidine kinase WalK"/>
    <property type="match status" value="1"/>
</dbReference>
<dbReference type="Pfam" id="PF08448">
    <property type="entry name" value="PAS_4"/>
    <property type="match status" value="1"/>
</dbReference>
<dbReference type="NCBIfam" id="TIGR00229">
    <property type="entry name" value="sensory_box"/>
    <property type="match status" value="1"/>
</dbReference>
<sequence length="1049" mass="118209">MTMTTPAKTINSSKRFRIPCMIALIAAGLAGNYFKFSLFLNVDFLFGSICGMLVLQLFGLGQAVVASAIIAGYTYILWNHPYAIIIMTAEVAVVGWLINRRKMGMVVADTIYWLIIGMPLVYLFYHLVMHVPLSNSNIVMVKQAMNGITNALVARLVFAGYSLRSQTTLISYREIIYNFMAFFVICPTMIMLSIESRSDFSKTDLQIRSGLLQDSTRIDQYFKTWVTNRKSAVLNLAEMAAAKTPLQMQPYLEVTHKSDSNYKRIGLLDKEAVSVAFSPLIDESGQKNLGKSFADRPFIPTLKQKLQPMLSEVVIAKVGPSMPMVAMLAPVMTQGLYNGYVAGILSLEQLNNYLKVSSSRHTSFYTLLDKNGNVIMTNRPQQNVMTQFKRDKGTIKRLDDKGISQWMPELPPNTPPTERWKKSFYVAETTIGDLAEWQLILEQPVAPFQKALYEHYTDKLTLLFLILLAALGIAELVSRRSIATLEKLRTITNDLPARLEHERNGIVWPDSSVKETNHLINNFKEMASSLTERFSEIRQLNESLERRIKSRTQELLESESKYRVIFNNEIYAICIFDIDSGKILDANDAHVAMYGYKKGELLSGITAYMLWAEPDHAATSALNDAQQGTVFIPLQYHRKKDGTIFPVEIVGGQSLWKGSKVLFTLVHDITERIKTDQQLNDANRIFSTFIEHSPIYAFIKEVTATSSRVLYASNNYMQMIGIAGPDMVGKTMEELFPPEFAAKISNDDWTCASGGQLLALEEELNGRHYTTIKFPIEQGERYILAGYTIDVTEQVHAESEIRTLNLELEQRVSERTADLERMNKELEGFCYAISHEMRAPIARLEGFSRMMSEIAGDSDTEAVVHCADRIDAASRRLRTVIDSLLTMNRLSRANVSLLPVNLSEMAKSIADELLQQCGDRKVQITIAPDMIVLGDRYMLDIGLRSLLGNAFKYTVKTENAVIDFGRLEMNRETVYYLRDNGVGFDLEYATNLFVPFCRLHSEAEFEGSGIGLATVQRIVEKHKGRIWAEAEKGKGATFYFTLAATGENT</sequence>
<dbReference type="SUPFAM" id="SSF47384">
    <property type="entry name" value="Homodimeric domain of signal transducing histidine kinase"/>
    <property type="match status" value="1"/>
</dbReference>
<feature type="transmembrane region" description="Helical" evidence="8">
    <location>
        <begin position="175"/>
        <end position="194"/>
    </location>
</feature>
<dbReference type="Pfam" id="PF00512">
    <property type="entry name" value="HisKA"/>
    <property type="match status" value="1"/>
</dbReference>
<evidence type="ECO:0000256" key="8">
    <source>
        <dbReference type="SAM" id="Phobius"/>
    </source>
</evidence>
<evidence type="ECO:0000313" key="11">
    <source>
        <dbReference type="EMBL" id="MBT0664631.1"/>
    </source>
</evidence>
<feature type="transmembrane region" description="Helical" evidence="8">
    <location>
        <begin position="16"/>
        <end position="34"/>
    </location>
</feature>
<dbReference type="CDD" id="cd00130">
    <property type="entry name" value="PAS"/>
    <property type="match status" value="2"/>
</dbReference>
<dbReference type="GO" id="GO:0007234">
    <property type="term" value="P:osmosensory signaling via phosphorelay pathway"/>
    <property type="evidence" value="ECO:0007669"/>
    <property type="project" value="TreeGrafter"/>
</dbReference>
<dbReference type="CDD" id="cd00082">
    <property type="entry name" value="HisKA"/>
    <property type="match status" value="1"/>
</dbReference>
<evidence type="ECO:0000313" key="12">
    <source>
        <dbReference type="Proteomes" id="UP000811899"/>
    </source>
</evidence>
<protein>
    <recommendedName>
        <fullName evidence="2">histidine kinase</fullName>
        <ecNumber evidence="2">2.7.13.3</ecNumber>
    </recommendedName>
</protein>
<dbReference type="InterPro" id="IPR005467">
    <property type="entry name" value="His_kinase_dom"/>
</dbReference>
<keyword evidence="8" id="KW-0812">Transmembrane</keyword>
<proteinExistence type="predicted"/>
<dbReference type="InterPro" id="IPR013656">
    <property type="entry name" value="PAS_4"/>
</dbReference>
<dbReference type="InterPro" id="IPR036890">
    <property type="entry name" value="HATPase_C_sf"/>
</dbReference>
<comment type="catalytic activity">
    <reaction evidence="1">
        <text>ATP + protein L-histidine = ADP + protein N-phospho-L-histidine.</text>
        <dbReference type="EC" id="2.7.13.3"/>
    </reaction>
</comment>
<evidence type="ECO:0000256" key="2">
    <source>
        <dbReference type="ARBA" id="ARBA00012438"/>
    </source>
</evidence>
<evidence type="ECO:0000256" key="5">
    <source>
        <dbReference type="ARBA" id="ARBA00022777"/>
    </source>
</evidence>
<feature type="transmembrane region" description="Helical" evidence="8">
    <location>
        <begin position="144"/>
        <end position="163"/>
    </location>
</feature>
<dbReference type="PROSITE" id="PS50109">
    <property type="entry name" value="HIS_KIN"/>
    <property type="match status" value="1"/>
</dbReference>
<feature type="domain" description="Histidine kinase" evidence="9">
    <location>
        <begin position="832"/>
        <end position="1046"/>
    </location>
</feature>
<keyword evidence="12" id="KW-1185">Reference proteome</keyword>
<dbReference type="SMART" id="SM00388">
    <property type="entry name" value="HisKA"/>
    <property type="match status" value="1"/>
</dbReference>
<dbReference type="EMBL" id="JAHCVJ010000003">
    <property type="protein sequence ID" value="MBT0664631.1"/>
    <property type="molecule type" value="Genomic_DNA"/>
</dbReference>
<accession>A0AAW4LBR7</accession>
<dbReference type="Pfam" id="PF13426">
    <property type="entry name" value="PAS_9"/>
    <property type="match status" value="1"/>
</dbReference>
<dbReference type="PANTHER" id="PTHR42878:SF15">
    <property type="entry name" value="BACTERIOPHYTOCHROME"/>
    <property type="match status" value="1"/>
</dbReference>
<dbReference type="Proteomes" id="UP000811899">
    <property type="component" value="Unassembled WGS sequence"/>
</dbReference>
<dbReference type="InterPro" id="IPR050351">
    <property type="entry name" value="BphY/WalK/GraS-like"/>
</dbReference>
<evidence type="ECO:0000256" key="6">
    <source>
        <dbReference type="ARBA" id="ARBA00023136"/>
    </source>
</evidence>
<dbReference type="PROSITE" id="PS50112">
    <property type="entry name" value="PAS"/>
    <property type="match status" value="2"/>
</dbReference>
<dbReference type="SUPFAM" id="SSF55785">
    <property type="entry name" value="PYP-like sensor domain (PAS domain)"/>
    <property type="match status" value="2"/>
</dbReference>
<dbReference type="EC" id="2.7.13.3" evidence="2"/>
<gene>
    <name evidence="11" type="ORF">KI809_10005</name>
</gene>
<dbReference type="InterPro" id="IPR035965">
    <property type="entry name" value="PAS-like_dom_sf"/>
</dbReference>
<keyword evidence="4" id="KW-0808">Transferase</keyword>
<organism evidence="11 12">
    <name type="scientific">Geoanaerobacter pelophilus</name>
    <dbReference type="NCBI Taxonomy" id="60036"/>
    <lineage>
        <taxon>Bacteria</taxon>
        <taxon>Pseudomonadati</taxon>
        <taxon>Thermodesulfobacteriota</taxon>
        <taxon>Desulfuromonadia</taxon>
        <taxon>Geobacterales</taxon>
        <taxon>Geobacteraceae</taxon>
        <taxon>Geoanaerobacter</taxon>
    </lineage>
</organism>
<dbReference type="PRINTS" id="PR00344">
    <property type="entry name" value="BCTRLSENSOR"/>
</dbReference>
<keyword evidence="5" id="KW-0418">Kinase</keyword>
<evidence type="ECO:0000259" key="9">
    <source>
        <dbReference type="PROSITE" id="PS50109"/>
    </source>
</evidence>
<dbReference type="InterPro" id="IPR003594">
    <property type="entry name" value="HATPase_dom"/>
</dbReference>
<feature type="coiled-coil region" evidence="7">
    <location>
        <begin position="527"/>
        <end position="561"/>
    </location>
</feature>